<evidence type="ECO:0000313" key="5">
    <source>
        <dbReference type="EMBL" id="MXV61874.1"/>
    </source>
</evidence>
<name>A0A6B0VK04_9EURY</name>
<dbReference type="GO" id="GO:0015768">
    <property type="term" value="P:maltose transport"/>
    <property type="evidence" value="ECO:0007669"/>
    <property type="project" value="TreeGrafter"/>
</dbReference>
<feature type="compositionally biased region" description="Basic and acidic residues" evidence="4">
    <location>
        <begin position="22"/>
        <end position="37"/>
    </location>
</feature>
<protein>
    <submittedName>
        <fullName evidence="5">Extracellular solute-binding protein</fullName>
    </submittedName>
</protein>
<dbReference type="PANTHER" id="PTHR30061">
    <property type="entry name" value="MALTOSE-BINDING PERIPLASMIC PROTEIN"/>
    <property type="match status" value="1"/>
</dbReference>
<organism evidence="5 6">
    <name type="scientific">Natronorubrum halalkaliphilum</name>
    <dbReference type="NCBI Taxonomy" id="2691917"/>
    <lineage>
        <taxon>Archaea</taxon>
        <taxon>Methanobacteriati</taxon>
        <taxon>Methanobacteriota</taxon>
        <taxon>Stenosarchaea group</taxon>
        <taxon>Halobacteria</taxon>
        <taxon>Halobacteriales</taxon>
        <taxon>Natrialbaceae</taxon>
        <taxon>Natronorubrum</taxon>
    </lineage>
</organism>
<keyword evidence="6" id="KW-1185">Reference proteome</keyword>
<dbReference type="GO" id="GO:0055052">
    <property type="term" value="C:ATP-binding cassette (ABC) transporter complex, substrate-binding subunit-containing"/>
    <property type="evidence" value="ECO:0007669"/>
    <property type="project" value="TreeGrafter"/>
</dbReference>
<dbReference type="Pfam" id="PF01547">
    <property type="entry name" value="SBP_bac_1"/>
    <property type="match status" value="1"/>
</dbReference>
<sequence length="448" mass="51035">MSQLGLAKSFRAYMKETSAGDSTRDETSSNDQQRDQESDINASDLESNWWMTSDTVDAPNRVLRYLYPGYFESDAKAQIPLFEDESGITVTDEQTPAHATGTRKTYTTLFDHDETQFDVGHMDVIWPTYFSENEWAEPVDDRENYTDDMIKVQVDTVTVDGELRAMPIHTDANVLYYREDKLEEYGYSAPPKTDSELVDIAQDILDRDDEIEHGFIWQGGQNEGLTIMWLNWLWGRNGDLVDGDDIVVDTKAGVDALRHAVNLIHVYDVTPESVTHSSTDKNRKTFQTGNTLFMRNWPYAVSRLDDGTPVSDDFSVAPLPVHEEHPDANNACLGGWNLFINPESDQKAAAQEFLEWMASEEVQRRLALDHSRLPVRKSVYDDEDVREEFETLDVFEQALEQSQSRPSITQYPRFSEIVFTECNAALCQEKTPSQALSDAQSKIDMEVN</sequence>
<evidence type="ECO:0000256" key="4">
    <source>
        <dbReference type="SAM" id="MobiDB-lite"/>
    </source>
</evidence>
<comment type="similarity">
    <text evidence="1">Belongs to the bacterial solute-binding protein 1 family.</text>
</comment>
<dbReference type="AlphaFoldDB" id="A0A6B0VK04"/>
<feature type="region of interest" description="Disordered" evidence="4">
    <location>
        <begin position="15"/>
        <end position="41"/>
    </location>
</feature>
<reference evidence="5 6" key="1">
    <citation type="submission" date="2020-01" db="EMBL/GenBank/DDBJ databases">
        <title>Natronorubrum sp. JWXQ-INN 674 isolated from Inner Mongolia Autonomous Region of China.</title>
        <authorList>
            <person name="Xue Q."/>
        </authorList>
    </citation>
    <scope>NUCLEOTIDE SEQUENCE [LARGE SCALE GENOMIC DNA]</scope>
    <source>
        <strain evidence="5 6">JWXQ-INN-674</strain>
    </source>
</reference>
<keyword evidence="2" id="KW-0813">Transport</keyword>
<dbReference type="OrthoDB" id="328108at2157"/>
<keyword evidence="3" id="KW-0732">Signal</keyword>
<dbReference type="GO" id="GO:0042956">
    <property type="term" value="P:maltodextrin transmembrane transport"/>
    <property type="evidence" value="ECO:0007669"/>
    <property type="project" value="TreeGrafter"/>
</dbReference>
<dbReference type="GO" id="GO:1901982">
    <property type="term" value="F:maltose binding"/>
    <property type="evidence" value="ECO:0007669"/>
    <property type="project" value="TreeGrafter"/>
</dbReference>
<proteinExistence type="inferred from homology"/>
<dbReference type="Proteomes" id="UP000434101">
    <property type="component" value="Unassembled WGS sequence"/>
</dbReference>
<evidence type="ECO:0000313" key="6">
    <source>
        <dbReference type="Proteomes" id="UP000434101"/>
    </source>
</evidence>
<accession>A0A6B0VK04</accession>
<dbReference type="InterPro" id="IPR006059">
    <property type="entry name" value="SBP"/>
</dbReference>
<comment type="caution">
    <text evidence="5">The sequence shown here is derived from an EMBL/GenBank/DDBJ whole genome shotgun (WGS) entry which is preliminary data.</text>
</comment>
<evidence type="ECO:0000256" key="1">
    <source>
        <dbReference type="ARBA" id="ARBA00008520"/>
    </source>
</evidence>
<dbReference type="CDD" id="cd14750">
    <property type="entry name" value="PBP2_TMBP"/>
    <property type="match status" value="1"/>
</dbReference>
<dbReference type="RefSeq" id="WP_160064129.1">
    <property type="nucleotide sequence ID" value="NZ_WUYX01000026.1"/>
</dbReference>
<dbReference type="SUPFAM" id="SSF53850">
    <property type="entry name" value="Periplasmic binding protein-like II"/>
    <property type="match status" value="1"/>
</dbReference>
<dbReference type="EMBL" id="WUYX01000026">
    <property type="protein sequence ID" value="MXV61874.1"/>
    <property type="molecule type" value="Genomic_DNA"/>
</dbReference>
<dbReference type="Gene3D" id="3.40.190.10">
    <property type="entry name" value="Periplasmic binding protein-like II"/>
    <property type="match status" value="2"/>
</dbReference>
<evidence type="ECO:0000256" key="2">
    <source>
        <dbReference type="ARBA" id="ARBA00022448"/>
    </source>
</evidence>
<dbReference type="PANTHER" id="PTHR30061:SF50">
    <property type="entry name" value="MALTOSE_MALTODEXTRIN-BINDING PERIPLASMIC PROTEIN"/>
    <property type="match status" value="1"/>
</dbReference>
<evidence type="ECO:0000256" key="3">
    <source>
        <dbReference type="ARBA" id="ARBA00022729"/>
    </source>
</evidence>
<gene>
    <name evidence="5" type="ORF">GS429_07355</name>
</gene>